<evidence type="ECO:0000313" key="2">
    <source>
        <dbReference type="EMBL" id="MDT0486565.1"/>
    </source>
</evidence>
<comment type="caution">
    <text evidence="2">The sequence shown here is derived from an EMBL/GenBank/DDBJ whole genome shotgun (WGS) entry which is preliminary data.</text>
</comment>
<proteinExistence type="predicted"/>
<organism evidence="2 3">
    <name type="scientific">Streptomyces doebereineriae</name>
    <dbReference type="NCBI Taxonomy" id="3075528"/>
    <lineage>
        <taxon>Bacteria</taxon>
        <taxon>Bacillati</taxon>
        <taxon>Actinomycetota</taxon>
        <taxon>Actinomycetes</taxon>
        <taxon>Kitasatosporales</taxon>
        <taxon>Streptomycetaceae</taxon>
        <taxon>Streptomyces</taxon>
    </lineage>
</organism>
<evidence type="ECO:0000256" key="1">
    <source>
        <dbReference type="SAM" id="MobiDB-lite"/>
    </source>
</evidence>
<feature type="region of interest" description="Disordered" evidence="1">
    <location>
        <begin position="1"/>
        <end position="64"/>
    </location>
</feature>
<dbReference type="Proteomes" id="UP001183824">
    <property type="component" value="Unassembled WGS sequence"/>
</dbReference>
<feature type="compositionally biased region" description="Basic and acidic residues" evidence="1">
    <location>
        <begin position="34"/>
        <end position="48"/>
    </location>
</feature>
<keyword evidence="3" id="KW-1185">Reference proteome</keyword>
<accession>A0ABU2VMT7</accession>
<protein>
    <submittedName>
        <fullName evidence="2">Uncharacterized protein</fullName>
    </submittedName>
</protein>
<evidence type="ECO:0000313" key="3">
    <source>
        <dbReference type="Proteomes" id="UP001183824"/>
    </source>
</evidence>
<reference evidence="3" key="1">
    <citation type="submission" date="2023-07" db="EMBL/GenBank/DDBJ databases">
        <title>30 novel species of actinomycetes from the DSMZ collection.</title>
        <authorList>
            <person name="Nouioui I."/>
        </authorList>
    </citation>
    <scope>NUCLEOTIDE SEQUENCE [LARGE SCALE GENOMIC DNA]</scope>
    <source>
        <strain evidence="3">DSM 41640</strain>
    </source>
</reference>
<sequence>MSGTPDDTGPGPQDTAGGPGRQSDDRQSGGQAEEAGRDRQDREGESGRRSRATASGRRGRPLRGTTSTVAALLAVAVLGVGGWSVPEVRTVLKDSFTERQQTYIEMYFGKDPFFDGDELVVPLEVVEHGETGGKHAVRAWAEDAKGERLAARTESVTTKPGALIGVDVRLRLKGSGKKNADLVEVTLPGHSQRLRMHLR</sequence>
<gene>
    <name evidence="2" type="ORF">RNB18_41505</name>
</gene>
<name>A0ABU2VMT7_9ACTN</name>
<dbReference type="EMBL" id="JAVREZ010000021">
    <property type="protein sequence ID" value="MDT0486565.1"/>
    <property type="molecule type" value="Genomic_DNA"/>
</dbReference>
<dbReference type="RefSeq" id="WP_311719281.1">
    <property type="nucleotide sequence ID" value="NZ_JAVREZ010000021.1"/>
</dbReference>